<comment type="caution">
    <text evidence="1">The sequence shown here is derived from an EMBL/GenBank/DDBJ whole genome shotgun (WGS) entry which is preliminary data.</text>
</comment>
<dbReference type="Proteomes" id="UP000220341">
    <property type="component" value="Unassembled WGS sequence"/>
</dbReference>
<protein>
    <submittedName>
        <fullName evidence="1">Uncharacterized protein</fullName>
    </submittedName>
</protein>
<organism evidence="1 2">
    <name type="scientific">Priestia megaterium</name>
    <name type="common">Bacillus megaterium</name>
    <dbReference type="NCBI Taxonomy" id="1404"/>
    <lineage>
        <taxon>Bacteria</taxon>
        <taxon>Bacillati</taxon>
        <taxon>Bacillota</taxon>
        <taxon>Bacilli</taxon>
        <taxon>Bacillales</taxon>
        <taxon>Bacillaceae</taxon>
        <taxon>Priestia</taxon>
    </lineage>
</organism>
<evidence type="ECO:0000313" key="2">
    <source>
        <dbReference type="Proteomes" id="UP000220341"/>
    </source>
</evidence>
<dbReference type="EMBL" id="NTYW01000014">
    <property type="protein sequence ID" value="PES37238.1"/>
    <property type="molecule type" value="Genomic_DNA"/>
</dbReference>
<evidence type="ECO:0000313" key="1">
    <source>
        <dbReference type="EMBL" id="PES37238.1"/>
    </source>
</evidence>
<dbReference type="InterPro" id="IPR046237">
    <property type="entry name" value="DUF6270"/>
</dbReference>
<gene>
    <name evidence="1" type="ORF">CN497_15370</name>
</gene>
<dbReference type="RefSeq" id="WP_098278333.1">
    <property type="nucleotide sequence ID" value="NZ_JBALNU010000016.1"/>
</dbReference>
<name>A0AAE5P5D3_PRIMG</name>
<proteinExistence type="predicted"/>
<reference evidence="1 2" key="1">
    <citation type="submission" date="2017-09" db="EMBL/GenBank/DDBJ databases">
        <title>Large-scale bioinformatics analysis of Bacillus genomes uncovers conserved roles of natural products in bacterial physiology.</title>
        <authorList>
            <consortium name="Agbiome Team Llc"/>
            <person name="Bleich R.M."/>
            <person name="Kirk G.J."/>
            <person name="Santa Maria K.C."/>
            <person name="Allen S.E."/>
            <person name="Farag S."/>
            <person name="Shank E.A."/>
            <person name="Bowers A."/>
        </authorList>
    </citation>
    <scope>NUCLEOTIDE SEQUENCE [LARGE SCALE GENOMIC DNA]</scope>
    <source>
        <strain evidence="1 2">AFS003013</strain>
    </source>
</reference>
<sequence>MNLLVENIKYRDIAIIEIALNIPKELKLKPAELLLTRRAKHKNKSITYSQQISLDDSVIINLNDLKHLKGNSVSVEEIIDVAIKAEEQLYELSLADFNVTKIKYMTEKVWGTHWIKPYSTNKKTVAIYTKTDFAAKVIECSLEKSDLILTVEMNATILPQDCYATINGKKYAIESRLNLNTIVFRIPLQNSVHLYKTISKEDVSMQYIMNDTVVSAHLHVGNPAQLNNELYTIQLNSSEPYAAMWIERKKNDAVKVAVLGSCVTRDNFNSKFNPDYKKSYECVSLQNQSSIISLMAPALAFPQDKIDNLNDWDTWNVKTDFQKQFLKDLKKQQPDYLIIDLFGDIFFGCLRVADSFLTNNYWKLAKTSYFKELKNHDAITLQNKQDEYMELWKKAVNDLFAFLQAELPNCKVVLHKARFTDSYYDNEGQVKTIASSVNVQTLNQYWDLLDGYIQENYQIDAIDLTKEKYISYEGHPWGVFHVHFEMNYYQQFLKQLHCIVVKHYLEAEHVFATIYQELEQA</sequence>
<accession>A0AAE5P5D3</accession>
<dbReference type="AlphaFoldDB" id="A0AAE5P5D3"/>
<dbReference type="Pfam" id="PF19786">
    <property type="entry name" value="DUF6270"/>
    <property type="match status" value="1"/>
</dbReference>